<gene>
    <name evidence="2" type="ORF">RBI02_02375</name>
</gene>
<evidence type="ECO:0000313" key="2">
    <source>
        <dbReference type="EMBL" id="MDV3103395.1"/>
    </source>
</evidence>
<dbReference type="AlphaFoldDB" id="A0AAE4NVG8"/>
<feature type="transmembrane region" description="Helical" evidence="1">
    <location>
        <begin position="112"/>
        <end position="135"/>
    </location>
</feature>
<keyword evidence="1" id="KW-1133">Transmembrane helix</keyword>
<evidence type="ECO:0000313" key="3">
    <source>
        <dbReference type="Proteomes" id="UP001245683"/>
    </source>
</evidence>
<accession>A0AAE4NVG8</accession>
<keyword evidence="3" id="KW-1185">Reference proteome</keyword>
<dbReference type="Proteomes" id="UP001245683">
    <property type="component" value="Unassembled WGS sequence"/>
</dbReference>
<protein>
    <submittedName>
        <fullName evidence="2">Uncharacterized protein</fullName>
    </submittedName>
</protein>
<keyword evidence="1" id="KW-0812">Transmembrane</keyword>
<proteinExistence type="predicted"/>
<name>A0AAE4NVG8_9EURY</name>
<comment type="caution">
    <text evidence="2">The sequence shown here is derived from an EMBL/GenBank/DDBJ whole genome shotgun (WGS) entry which is preliminary data.</text>
</comment>
<reference evidence="2 3" key="1">
    <citation type="submission" date="2023-08" db="EMBL/GenBank/DDBJ databases">
        <title>Draft genome sequence of Thermococcus waiotapuensis WT1T, a thermophilic sulphur-dependent archaeon from order Thermococcales.</title>
        <authorList>
            <person name="Manners S.H."/>
            <person name="Carere C.R."/>
            <person name="Dhami M.K."/>
            <person name="Dobson R.C.J."/>
            <person name="Stott M.B."/>
        </authorList>
    </citation>
    <scope>NUCLEOTIDE SEQUENCE [LARGE SCALE GENOMIC DNA]</scope>
    <source>
        <strain evidence="2 3">WT1</strain>
    </source>
</reference>
<keyword evidence="1" id="KW-0472">Membrane</keyword>
<feature type="transmembrane region" description="Helical" evidence="1">
    <location>
        <begin position="78"/>
        <end position="100"/>
    </location>
</feature>
<feature type="transmembrane region" description="Helical" evidence="1">
    <location>
        <begin position="50"/>
        <end position="72"/>
    </location>
</feature>
<dbReference type="RefSeq" id="WP_315340055.1">
    <property type="nucleotide sequence ID" value="NZ_JAVDZE010000001.1"/>
</dbReference>
<feature type="transmembrane region" description="Helical" evidence="1">
    <location>
        <begin position="197"/>
        <end position="215"/>
    </location>
</feature>
<feature type="transmembrane region" description="Helical" evidence="1">
    <location>
        <begin position="141"/>
        <end position="163"/>
    </location>
</feature>
<feature type="transmembrane region" description="Helical" evidence="1">
    <location>
        <begin position="6"/>
        <end position="29"/>
    </location>
</feature>
<dbReference type="EMBL" id="JAVDZE010000001">
    <property type="protein sequence ID" value="MDV3103395.1"/>
    <property type="molecule type" value="Genomic_DNA"/>
</dbReference>
<evidence type="ECO:0000256" key="1">
    <source>
        <dbReference type="SAM" id="Phobius"/>
    </source>
</evidence>
<organism evidence="2 3">
    <name type="scientific">Thermococcus waiotapuensis</name>
    <dbReference type="NCBI Taxonomy" id="90909"/>
    <lineage>
        <taxon>Archaea</taxon>
        <taxon>Methanobacteriati</taxon>
        <taxon>Methanobacteriota</taxon>
        <taxon>Thermococci</taxon>
        <taxon>Thermococcales</taxon>
        <taxon>Thermococcaceae</taxon>
        <taxon>Thermococcus</taxon>
    </lineage>
</organism>
<sequence>MMQVIGVLGALAFLLYVLVVIVVGIQLYFKTRSWLRKLEGVLPHPDSGSAAGYTLLALALSTIIELGALYGFRNSPLLIAFAFPFIVGFTEEGSKLIPYFRRGGDILLRWRLSLRVALYFAIVEAVLYAIYLLLVGNILGIFLRIIVIMFHVSFTAIALCGALSGAWIGGYLKAAILHALYDAPVFVLLGIGGDLPVLFTVILSTSGVLYTYNFVDRAFMTPYTLAMERIEEKKREEEAEAGPTGGSFTSLP</sequence>